<feature type="transmembrane region" description="Helical" evidence="1">
    <location>
        <begin position="12"/>
        <end position="30"/>
    </location>
</feature>
<comment type="caution">
    <text evidence="2">The sequence shown here is derived from an EMBL/GenBank/DDBJ whole genome shotgun (WGS) entry which is preliminary data.</text>
</comment>
<organism evidence="2 3">
    <name type="scientific">Flavobacterium lacus</name>
    <dbReference type="NCBI Taxonomy" id="1353778"/>
    <lineage>
        <taxon>Bacteria</taxon>
        <taxon>Pseudomonadati</taxon>
        <taxon>Bacteroidota</taxon>
        <taxon>Flavobacteriia</taxon>
        <taxon>Flavobacteriales</taxon>
        <taxon>Flavobacteriaceae</taxon>
        <taxon>Flavobacterium</taxon>
    </lineage>
</organism>
<name>A0A328X6F3_9FLAO</name>
<proteinExistence type="predicted"/>
<gene>
    <name evidence="2" type="ORF">B0I10_101110</name>
</gene>
<evidence type="ECO:0000313" key="3">
    <source>
        <dbReference type="Proteomes" id="UP000249518"/>
    </source>
</evidence>
<keyword evidence="1" id="KW-0472">Membrane</keyword>
<keyword evidence="3" id="KW-1185">Reference proteome</keyword>
<evidence type="ECO:0000313" key="2">
    <source>
        <dbReference type="EMBL" id="RAR50939.1"/>
    </source>
</evidence>
<reference evidence="2 3" key="1">
    <citation type="submission" date="2018-06" db="EMBL/GenBank/DDBJ databases">
        <title>Genomic Encyclopedia of Type Strains, Phase III (KMG-III): the genomes of soil and plant-associated and newly described type strains.</title>
        <authorList>
            <person name="Whitman W."/>
        </authorList>
    </citation>
    <scope>NUCLEOTIDE SEQUENCE [LARGE SCALE GENOMIC DNA]</scope>
    <source>
        <strain evidence="2 3">CGMCC 1.12504</strain>
    </source>
</reference>
<dbReference type="AlphaFoldDB" id="A0A328X6F3"/>
<evidence type="ECO:0000256" key="1">
    <source>
        <dbReference type="SAM" id="Phobius"/>
    </source>
</evidence>
<keyword evidence="1" id="KW-0812">Transmembrane</keyword>
<dbReference type="EMBL" id="QLSV01000001">
    <property type="protein sequence ID" value="RAR50939.1"/>
    <property type="molecule type" value="Genomic_DNA"/>
</dbReference>
<accession>A0A328X6F3</accession>
<keyword evidence="1" id="KW-1133">Transmembrane helix</keyword>
<feature type="transmembrane region" description="Helical" evidence="1">
    <location>
        <begin position="36"/>
        <end position="55"/>
    </location>
</feature>
<dbReference type="Proteomes" id="UP000249518">
    <property type="component" value="Unassembled WGS sequence"/>
</dbReference>
<evidence type="ECO:0008006" key="4">
    <source>
        <dbReference type="Google" id="ProtNLM"/>
    </source>
</evidence>
<protein>
    <recommendedName>
        <fullName evidence="4">DoxX-like protein</fullName>
    </recommendedName>
</protein>
<sequence length="85" mass="9522">MKNEFKRFNLEKLGLLTIIIEFIGATGLLLGLVHNILLTLSSLGLCLLMLCGLIVRIKLKDSIWISIPAGFFMLLNLYIFLASIK</sequence>
<feature type="transmembrane region" description="Helical" evidence="1">
    <location>
        <begin position="62"/>
        <end position="84"/>
    </location>
</feature>